<dbReference type="HAMAP" id="MF_00235">
    <property type="entry name" value="Adenylate_kinase_Adk"/>
    <property type="match status" value="1"/>
</dbReference>
<keyword evidence="10" id="KW-1185">Reference proteome</keyword>
<reference evidence="9" key="1">
    <citation type="submission" date="2023-02" db="EMBL/GenBank/DDBJ databases">
        <title>Host association and intracellularity evolved multiple times independently in the Rickettsiales.</title>
        <authorList>
            <person name="Castelli M."/>
            <person name="Nardi T."/>
            <person name="Gammuto L."/>
            <person name="Bellinzona G."/>
            <person name="Sabaneyeva E."/>
            <person name="Potekhin A."/>
            <person name="Serra V."/>
            <person name="Petroni G."/>
            <person name="Sassera D."/>
        </authorList>
    </citation>
    <scope>NUCLEOTIDE SEQUENCE</scope>
    <source>
        <strain evidence="9">USBL-36I1</strain>
    </source>
</reference>
<feature type="binding site" evidence="5">
    <location>
        <begin position="142"/>
        <end position="143"/>
    </location>
    <ligand>
        <name>ATP</name>
        <dbReference type="ChEBI" id="CHEBI:30616"/>
    </ligand>
</feature>
<feature type="binding site" evidence="5">
    <location>
        <position position="133"/>
    </location>
    <ligand>
        <name>ATP</name>
        <dbReference type="ChEBI" id="CHEBI:30616"/>
    </ligand>
</feature>
<dbReference type="InterPro" id="IPR033690">
    <property type="entry name" value="Adenylat_kinase_CS"/>
</dbReference>
<dbReference type="InterPro" id="IPR007862">
    <property type="entry name" value="Adenylate_kinase_lid-dom"/>
</dbReference>
<dbReference type="PRINTS" id="PR00094">
    <property type="entry name" value="ADENYLTKNASE"/>
</dbReference>
<dbReference type="Pfam" id="PF05191">
    <property type="entry name" value="ADK_lid"/>
    <property type="match status" value="1"/>
</dbReference>
<evidence type="ECO:0000256" key="2">
    <source>
        <dbReference type="ARBA" id="ARBA00022727"/>
    </source>
</evidence>
<feature type="binding site" evidence="5">
    <location>
        <begin position="18"/>
        <end position="23"/>
    </location>
    <ligand>
        <name>ATP</name>
        <dbReference type="ChEBI" id="CHEBI:30616"/>
    </ligand>
</feature>
<comment type="caution">
    <text evidence="5">Lacks conserved residue(s) required for the propagation of feature annotation.</text>
</comment>
<dbReference type="NCBIfam" id="TIGR01351">
    <property type="entry name" value="adk"/>
    <property type="match status" value="1"/>
</dbReference>
<dbReference type="EMBL" id="JARGYU010000003">
    <property type="protein sequence ID" value="MDZ5761549.1"/>
    <property type="molecule type" value="Genomic_DNA"/>
</dbReference>
<keyword evidence="3 5" id="KW-0547">Nucleotide-binding</keyword>
<comment type="subunit">
    <text evidence="5 7">Monomer.</text>
</comment>
<dbReference type="PROSITE" id="PS00113">
    <property type="entry name" value="ADENYLATE_KINASE"/>
    <property type="match status" value="1"/>
</dbReference>
<evidence type="ECO:0000256" key="1">
    <source>
        <dbReference type="ARBA" id="ARBA00022679"/>
    </source>
</evidence>
<feature type="binding site" evidence="5">
    <location>
        <position position="156"/>
    </location>
    <ligand>
        <name>Zn(2+)</name>
        <dbReference type="ChEBI" id="CHEBI:29105"/>
        <note>structural</note>
    </ligand>
</feature>
<dbReference type="EC" id="2.7.4.3" evidence="5 7"/>
<comment type="pathway">
    <text evidence="5">Purine metabolism; AMP biosynthesis via salvage pathway; AMP from ADP: step 1/1.</text>
</comment>
<feature type="binding site" evidence="5">
    <location>
        <position position="178"/>
    </location>
    <ligand>
        <name>AMP</name>
        <dbReference type="ChEBI" id="CHEBI:456215"/>
    </ligand>
</feature>
<comment type="caution">
    <text evidence="9">The sequence shown here is derived from an EMBL/GenBank/DDBJ whole genome shotgun (WGS) entry which is preliminary data.</text>
</comment>
<feature type="binding site" evidence="5">
    <location>
        <position position="98"/>
    </location>
    <ligand>
        <name>AMP</name>
        <dbReference type="ChEBI" id="CHEBI:456215"/>
    </ligand>
</feature>
<evidence type="ECO:0000313" key="10">
    <source>
        <dbReference type="Proteomes" id="UP001289135"/>
    </source>
</evidence>
<dbReference type="GO" id="GO:0008270">
    <property type="term" value="F:zinc ion binding"/>
    <property type="evidence" value="ECO:0007669"/>
    <property type="project" value="UniProtKB-UniRule"/>
</dbReference>
<organism evidence="9 10">
    <name type="scientific">Lyticum sinuosum</name>
    <dbReference type="NCBI Taxonomy" id="1332059"/>
    <lineage>
        <taxon>Bacteria</taxon>
        <taxon>Pseudomonadati</taxon>
        <taxon>Pseudomonadota</taxon>
        <taxon>Alphaproteobacteria</taxon>
        <taxon>Rickettsiales</taxon>
        <taxon>Lyticum</taxon>
    </lineage>
</organism>
<keyword evidence="5" id="KW-0963">Cytoplasm</keyword>
<keyword evidence="1 5" id="KW-0808">Transferase</keyword>
<name>A0AAE4VLB9_9RICK</name>
<comment type="catalytic activity">
    <reaction evidence="5 7">
        <text>AMP + ATP = 2 ADP</text>
        <dbReference type="Rhea" id="RHEA:12973"/>
        <dbReference type="ChEBI" id="CHEBI:30616"/>
        <dbReference type="ChEBI" id="CHEBI:456215"/>
        <dbReference type="ChEBI" id="CHEBI:456216"/>
        <dbReference type="EC" id="2.7.4.3"/>
    </reaction>
</comment>
<feature type="binding site" evidence="5">
    <location>
        <position position="136"/>
    </location>
    <ligand>
        <name>Zn(2+)</name>
        <dbReference type="ChEBI" id="CHEBI:29105"/>
        <note>structural</note>
    </ligand>
</feature>
<evidence type="ECO:0000259" key="8">
    <source>
        <dbReference type="Pfam" id="PF05191"/>
    </source>
</evidence>
<feature type="domain" description="Adenylate kinase active site lid" evidence="8">
    <location>
        <begin position="133"/>
        <end position="169"/>
    </location>
</feature>
<feature type="binding site" evidence="5">
    <location>
        <position position="167"/>
    </location>
    <ligand>
        <name>AMP</name>
        <dbReference type="ChEBI" id="CHEBI:456215"/>
    </ligand>
</feature>
<keyword evidence="5 7" id="KW-0067">ATP-binding</keyword>
<comment type="domain">
    <text evidence="5">Consists of three domains, a large central CORE domain and two small peripheral domains, NMPbind and LID, which undergo movements during catalysis. The LID domain closes over the site of phosphoryl transfer upon ATP binding. Assembling and dissambling the active center during each catalytic cycle provides an effective means to prevent ATP hydrolysis. Some bacteria have evolved a zinc-coordinating structure that stabilizes the LID domain.</text>
</comment>
<dbReference type="GO" id="GO:0004017">
    <property type="term" value="F:AMP kinase activity"/>
    <property type="evidence" value="ECO:0007669"/>
    <property type="project" value="UniProtKB-UniRule"/>
</dbReference>
<dbReference type="CDD" id="cd01428">
    <property type="entry name" value="ADK"/>
    <property type="match status" value="1"/>
</dbReference>
<evidence type="ECO:0000256" key="3">
    <source>
        <dbReference type="ARBA" id="ARBA00022741"/>
    </source>
</evidence>
<dbReference type="InterPro" id="IPR006259">
    <property type="entry name" value="Adenyl_kin_sub"/>
</dbReference>
<proteinExistence type="inferred from homology"/>
<dbReference type="AlphaFoldDB" id="A0AAE4VLB9"/>
<dbReference type="InterPro" id="IPR000850">
    <property type="entry name" value="Adenylat/UMP-CMP_kin"/>
</dbReference>
<keyword evidence="5" id="KW-0479">Metal-binding</keyword>
<evidence type="ECO:0000313" key="9">
    <source>
        <dbReference type="EMBL" id="MDZ5761549.1"/>
    </source>
</evidence>
<dbReference type="GO" id="GO:0044209">
    <property type="term" value="P:AMP salvage"/>
    <property type="evidence" value="ECO:0007669"/>
    <property type="project" value="UniProtKB-UniRule"/>
</dbReference>
<dbReference type="GO" id="GO:0005524">
    <property type="term" value="F:ATP binding"/>
    <property type="evidence" value="ECO:0007669"/>
    <property type="project" value="UniProtKB-UniRule"/>
</dbReference>
<evidence type="ECO:0000256" key="6">
    <source>
        <dbReference type="RuleBase" id="RU003330"/>
    </source>
</evidence>
<sequence length="226" mass="25682">MNFLKKRKLSIIMIGPPGVGKGTQSSLLSAEYNIPSLSSGDVLREVISSNLPEYNFIRESIADGKLVSDNAIIDIMIEKIKQCNQGFILDGFPRNMNQALIIDSFLDNIKIDFKIIINIFLETDLLLKRISGRFSCKNCGAIYNKYLLPTKINGVCDICNGEEFITRKDDIEDIIYKRIDVYNQETSPIIEYYSKNSNFISINGNVGSKQEIYNLIHKKIRNILKL</sequence>
<comment type="subcellular location">
    <subcellularLocation>
        <location evidence="5 7">Cytoplasm</location>
    </subcellularLocation>
</comment>
<accession>A0AAE4VLB9</accession>
<feature type="region of interest" description="NMP" evidence="5">
    <location>
        <begin position="38"/>
        <end position="67"/>
    </location>
</feature>
<evidence type="ECO:0000256" key="5">
    <source>
        <dbReference type="HAMAP-Rule" id="MF_00235"/>
    </source>
</evidence>
<dbReference type="RefSeq" id="WP_322498973.1">
    <property type="nucleotide sequence ID" value="NZ_JARGYU010000003.1"/>
</dbReference>
<feature type="binding site" evidence="5">
    <location>
        <position position="39"/>
    </location>
    <ligand>
        <name>AMP</name>
        <dbReference type="ChEBI" id="CHEBI:456215"/>
    </ligand>
</feature>
<feature type="binding site" evidence="5">
    <location>
        <begin position="91"/>
        <end position="94"/>
    </location>
    <ligand>
        <name>AMP</name>
        <dbReference type="ChEBI" id="CHEBI:456215"/>
    </ligand>
</feature>
<dbReference type="InterPro" id="IPR036193">
    <property type="entry name" value="ADK_active_lid_dom_sf"/>
</dbReference>
<feature type="binding site" evidence="5">
    <location>
        <begin position="65"/>
        <end position="67"/>
    </location>
    <ligand>
        <name>AMP</name>
        <dbReference type="ChEBI" id="CHEBI:456215"/>
    </ligand>
</feature>
<keyword evidence="2 5" id="KW-0545">Nucleotide biosynthesis</keyword>
<gene>
    <name evidence="5" type="primary">adk</name>
    <name evidence="9" type="ORF">Lyticum_00733</name>
</gene>
<feature type="binding site" evidence="5">
    <location>
        <position position="206"/>
    </location>
    <ligand>
        <name>ATP</name>
        <dbReference type="ChEBI" id="CHEBI:30616"/>
    </ligand>
</feature>
<comment type="function">
    <text evidence="5">Catalyzes the reversible transfer of the terminal phosphate group between ATP and AMP. Plays an important role in cellular energy homeostasis and in adenine nucleotide metabolism.</text>
</comment>
<dbReference type="PANTHER" id="PTHR23359">
    <property type="entry name" value="NUCLEOTIDE KINASE"/>
    <property type="match status" value="1"/>
</dbReference>
<feature type="binding site" evidence="5">
    <location>
        <position position="139"/>
    </location>
    <ligand>
        <name>Zn(2+)</name>
        <dbReference type="ChEBI" id="CHEBI:29105"/>
        <note>structural</note>
    </ligand>
</feature>
<keyword evidence="5" id="KW-0862">Zinc</keyword>
<keyword evidence="4 5" id="KW-0418">Kinase</keyword>
<dbReference type="Gene3D" id="3.40.50.300">
    <property type="entry name" value="P-loop containing nucleotide triphosphate hydrolases"/>
    <property type="match status" value="1"/>
</dbReference>
<feature type="binding site" evidence="5">
    <location>
        <position position="159"/>
    </location>
    <ligand>
        <name>Zn(2+)</name>
        <dbReference type="ChEBI" id="CHEBI:29105"/>
        <note>structural</note>
    </ligand>
</feature>
<dbReference type="Proteomes" id="UP001289135">
    <property type="component" value="Unassembled WGS sequence"/>
</dbReference>
<dbReference type="Pfam" id="PF00406">
    <property type="entry name" value="ADK"/>
    <property type="match status" value="1"/>
</dbReference>
<feature type="binding site" evidence="5">
    <location>
        <position position="44"/>
    </location>
    <ligand>
        <name>AMP</name>
        <dbReference type="ChEBI" id="CHEBI:456215"/>
    </ligand>
</feature>
<comment type="similarity">
    <text evidence="5 6">Belongs to the adenylate kinase family.</text>
</comment>
<dbReference type="InterPro" id="IPR027417">
    <property type="entry name" value="P-loop_NTPase"/>
</dbReference>
<protein>
    <recommendedName>
        <fullName evidence="5 7">Adenylate kinase</fullName>
        <shortName evidence="5">AK</shortName>
        <ecNumber evidence="5 7">2.7.4.3</ecNumber>
    </recommendedName>
    <alternativeName>
        <fullName evidence="5">ATP-AMP transphosphorylase</fullName>
    </alternativeName>
    <alternativeName>
        <fullName evidence="5">ATP:AMP phosphotransferase</fullName>
    </alternativeName>
    <alternativeName>
        <fullName evidence="5">Adenylate monophosphate kinase</fullName>
    </alternativeName>
</protein>
<dbReference type="SUPFAM" id="SSF57774">
    <property type="entry name" value="Microbial and mitochondrial ADK, insert 'zinc finger' domain"/>
    <property type="match status" value="1"/>
</dbReference>
<evidence type="ECO:0000256" key="4">
    <source>
        <dbReference type="ARBA" id="ARBA00022777"/>
    </source>
</evidence>
<dbReference type="GO" id="GO:0005737">
    <property type="term" value="C:cytoplasm"/>
    <property type="evidence" value="ECO:0007669"/>
    <property type="project" value="UniProtKB-SubCell"/>
</dbReference>
<dbReference type="SUPFAM" id="SSF52540">
    <property type="entry name" value="P-loop containing nucleoside triphosphate hydrolases"/>
    <property type="match status" value="1"/>
</dbReference>
<evidence type="ECO:0000256" key="7">
    <source>
        <dbReference type="RuleBase" id="RU003331"/>
    </source>
</evidence>